<dbReference type="NCBIfam" id="NF041940">
    <property type="entry name" value="choice_anch_X"/>
    <property type="match status" value="1"/>
</dbReference>
<keyword evidence="1" id="KW-0812">Transmembrane</keyword>
<evidence type="ECO:0000256" key="1">
    <source>
        <dbReference type="SAM" id="Phobius"/>
    </source>
</evidence>
<evidence type="ECO:0008006" key="5">
    <source>
        <dbReference type="Google" id="ProtNLM"/>
    </source>
</evidence>
<gene>
    <name evidence="3" type="ORF">B6S08_06850</name>
</gene>
<protein>
    <recommendedName>
        <fullName evidence="5">TIGR03503 family protein</fullName>
    </recommendedName>
</protein>
<dbReference type="OrthoDB" id="798937at2"/>
<dbReference type="RefSeq" id="WP_094199980.1">
    <property type="nucleotide sequence ID" value="NZ_NBIM01000001.1"/>
</dbReference>
<comment type="caution">
    <text evidence="3">The sequence shown here is derived from an EMBL/GenBank/DDBJ whole genome shotgun (WGS) entry which is preliminary data.</text>
</comment>
<name>A0A233RII8_9GAMM</name>
<proteinExistence type="predicted"/>
<dbReference type="EMBL" id="NBIM01000001">
    <property type="protein sequence ID" value="OXY83206.1"/>
    <property type="molecule type" value="Genomic_DNA"/>
</dbReference>
<feature type="transmembrane region" description="Helical" evidence="1">
    <location>
        <begin position="346"/>
        <end position="367"/>
    </location>
</feature>
<keyword evidence="4" id="KW-1185">Reference proteome</keyword>
<keyword evidence="1" id="KW-1133">Transmembrane helix</keyword>
<evidence type="ECO:0000256" key="2">
    <source>
        <dbReference type="SAM" id="SignalP"/>
    </source>
</evidence>
<dbReference type="AlphaFoldDB" id="A0A233RII8"/>
<sequence length="380" mass="42655">MAPLMVRALGLLLGLAALSAQGEEQRSRWLGNTFRIDPSIEELTLIIERTSPSTPVVLIKPDGSKYYYQRHPDHINWASTDTRDVITLWRPEPGPWQATGKLAGEHGITLLSVFRLSIDELPARVYQNEVIRLNGQLMHGDTRLDANYYLEGLRLLAQLYSRGDEENDQAYPQPPLRLAEFVDDGTGLDAVAEDGQLTAEVVFDAAPGNYLFQAEVSNGVLARYAEQEITLYPMPVHARVTTPDSQRQWRIELETDSDILDDSLVVTGQLLTPLEQRLPISGQGRQIELPPARQPGNYHWQGRVFATTVDGREIQLNMKEQLVRVAPPLVREAPKAAPPPPWWQGWPLWAGVAGLTLLPAGGGFWWWRRKRINAANVNEK</sequence>
<evidence type="ECO:0000313" key="3">
    <source>
        <dbReference type="EMBL" id="OXY83206.1"/>
    </source>
</evidence>
<accession>A0A233RII8</accession>
<keyword evidence="2" id="KW-0732">Signal</keyword>
<keyword evidence="1" id="KW-0472">Membrane</keyword>
<reference evidence="3 4" key="1">
    <citation type="submission" date="2017-08" db="EMBL/GenBank/DDBJ databases">
        <title>A Genome Sequence of Oceanimonas doudoroffii ATCC 27123T.</title>
        <authorList>
            <person name="Brennan M.A."/>
            <person name="Maclea K.S."/>
            <person name="Mcclelland W.D."/>
            <person name="Trachtenberg A.M."/>
        </authorList>
    </citation>
    <scope>NUCLEOTIDE SEQUENCE [LARGE SCALE GENOMIC DNA]</scope>
    <source>
        <strain evidence="3 4">ATCC 27123</strain>
    </source>
</reference>
<evidence type="ECO:0000313" key="4">
    <source>
        <dbReference type="Proteomes" id="UP000242757"/>
    </source>
</evidence>
<organism evidence="3 4">
    <name type="scientific">Oceanimonas doudoroffii</name>
    <dbReference type="NCBI Taxonomy" id="84158"/>
    <lineage>
        <taxon>Bacteria</taxon>
        <taxon>Pseudomonadati</taxon>
        <taxon>Pseudomonadota</taxon>
        <taxon>Gammaproteobacteria</taxon>
        <taxon>Aeromonadales</taxon>
        <taxon>Aeromonadaceae</taxon>
        <taxon>Oceanimonas</taxon>
    </lineage>
</organism>
<dbReference type="Proteomes" id="UP000242757">
    <property type="component" value="Unassembled WGS sequence"/>
</dbReference>
<feature type="signal peptide" evidence="2">
    <location>
        <begin position="1"/>
        <end position="22"/>
    </location>
</feature>
<feature type="chain" id="PRO_5012036948" description="TIGR03503 family protein" evidence="2">
    <location>
        <begin position="23"/>
        <end position="380"/>
    </location>
</feature>